<dbReference type="AlphaFoldDB" id="A0A1F7J6A6"/>
<organism evidence="1 2">
    <name type="scientific">Candidatus Roizmanbacteria bacterium RIFCSPLOWO2_01_FULL_40_42</name>
    <dbReference type="NCBI Taxonomy" id="1802066"/>
    <lineage>
        <taxon>Bacteria</taxon>
        <taxon>Candidatus Roizmaniibacteriota</taxon>
    </lineage>
</organism>
<name>A0A1F7J6A6_9BACT</name>
<reference evidence="1 2" key="1">
    <citation type="journal article" date="2016" name="Nat. Commun.">
        <title>Thousands of microbial genomes shed light on interconnected biogeochemical processes in an aquifer system.</title>
        <authorList>
            <person name="Anantharaman K."/>
            <person name="Brown C.T."/>
            <person name="Hug L.A."/>
            <person name="Sharon I."/>
            <person name="Castelle C.J."/>
            <person name="Probst A.J."/>
            <person name="Thomas B.C."/>
            <person name="Singh A."/>
            <person name="Wilkins M.J."/>
            <person name="Karaoz U."/>
            <person name="Brodie E.L."/>
            <person name="Williams K.H."/>
            <person name="Hubbard S.S."/>
            <person name="Banfield J.F."/>
        </authorList>
    </citation>
    <scope>NUCLEOTIDE SEQUENCE [LARGE SCALE GENOMIC DNA]</scope>
</reference>
<gene>
    <name evidence="1" type="ORF">A3B50_04960</name>
</gene>
<sequence>MYKEYDPSREKKEFKKYFGRRTLRRYRREYSALTRQEIDVVIGGLRDGIFPHLREDDYDTLRLLIPIKLQITNKHKIDRPEDFDFISSGSS</sequence>
<dbReference type="EMBL" id="MGAQ01000005">
    <property type="protein sequence ID" value="OGK51118.1"/>
    <property type="molecule type" value="Genomic_DNA"/>
</dbReference>
<dbReference type="Proteomes" id="UP000178558">
    <property type="component" value="Unassembled WGS sequence"/>
</dbReference>
<evidence type="ECO:0000313" key="1">
    <source>
        <dbReference type="EMBL" id="OGK51118.1"/>
    </source>
</evidence>
<proteinExistence type="predicted"/>
<evidence type="ECO:0000313" key="2">
    <source>
        <dbReference type="Proteomes" id="UP000178558"/>
    </source>
</evidence>
<accession>A0A1F7J6A6</accession>
<protein>
    <submittedName>
        <fullName evidence="1">Uncharacterized protein</fullName>
    </submittedName>
</protein>
<comment type="caution">
    <text evidence="1">The sequence shown here is derived from an EMBL/GenBank/DDBJ whole genome shotgun (WGS) entry which is preliminary data.</text>
</comment>